<evidence type="ECO:0000313" key="2">
    <source>
        <dbReference type="Proteomes" id="UP000824782"/>
    </source>
</evidence>
<dbReference type="Proteomes" id="UP000824782">
    <property type="component" value="Unassembled WGS sequence"/>
</dbReference>
<proteinExistence type="predicted"/>
<dbReference type="InterPro" id="IPR031630">
    <property type="entry name" value="CCDC117"/>
</dbReference>
<dbReference type="AlphaFoldDB" id="A0AAV7DMW7"/>
<dbReference type="PANTHER" id="PTHR36128:SF1">
    <property type="entry name" value="COILED-COIL DOMAIN-CONTAINING PROTEIN 117"/>
    <property type="match status" value="1"/>
</dbReference>
<name>A0AAV7DMW7_ENGPU</name>
<evidence type="ECO:0000313" key="1">
    <source>
        <dbReference type="EMBL" id="KAG8597936.1"/>
    </source>
</evidence>
<dbReference type="EMBL" id="WNYA01000001">
    <property type="protein sequence ID" value="KAG8597936.1"/>
    <property type="molecule type" value="Genomic_DNA"/>
</dbReference>
<evidence type="ECO:0008006" key="3">
    <source>
        <dbReference type="Google" id="ProtNLM"/>
    </source>
</evidence>
<dbReference type="PANTHER" id="PTHR36128">
    <property type="entry name" value="COILED-COIL DOMAIN-CONTAINING PROTEIN 117"/>
    <property type="match status" value="1"/>
</dbReference>
<comment type="caution">
    <text evidence="1">The sequence shown here is derived from an EMBL/GenBank/DDBJ whole genome shotgun (WGS) entry which is preliminary data.</text>
</comment>
<sequence>MVKAGMAVLDRAFGALPLFGMEYHQTPHSFLQGTNAPLLGTSVGELGQINSLPVSSGLNSNGFYCMQSQFNANSGHVEENGHLFLGVLPQTPEGNHALSQTTCTGSHLGRSRKHRLREDTSDCPVKKRRVSTSSKLPVIHESAAPGIFAGDSGQPFWASSDSQVKEAAIIPTVADQSSTMMVPVPTEDMEEVAVESLSDAAIRRIRDIESRLVVEDDEEEENNSRSSVSHLPTLVMSDVLVEGFKKGLDESLTRKIVDSINRPSMEIVLWKPQPEFLVNKLQNIASRCETDKEMAKKIQRTAATPLIQELPLSSADEPYTSNLGCDIDSIWNREDEEMEL</sequence>
<dbReference type="Pfam" id="PF15810">
    <property type="entry name" value="CCDC117"/>
    <property type="match status" value="1"/>
</dbReference>
<gene>
    <name evidence="1" type="ORF">GDO81_002437</name>
</gene>
<reference evidence="1" key="1">
    <citation type="thesis" date="2020" institute="ProQuest LLC" country="789 East Eisenhower Parkway, Ann Arbor, MI, USA">
        <title>Comparative Genomics and Chromosome Evolution.</title>
        <authorList>
            <person name="Mudd A.B."/>
        </authorList>
    </citation>
    <scope>NUCLEOTIDE SEQUENCE</scope>
    <source>
        <strain evidence="1">237g6f4</strain>
        <tissue evidence="1">Blood</tissue>
    </source>
</reference>
<protein>
    <recommendedName>
        <fullName evidence="3">Coiled-coil domain-containing protein 117</fullName>
    </recommendedName>
</protein>
<organism evidence="1 2">
    <name type="scientific">Engystomops pustulosus</name>
    <name type="common">Tungara frog</name>
    <name type="synonym">Physalaemus pustulosus</name>
    <dbReference type="NCBI Taxonomy" id="76066"/>
    <lineage>
        <taxon>Eukaryota</taxon>
        <taxon>Metazoa</taxon>
        <taxon>Chordata</taxon>
        <taxon>Craniata</taxon>
        <taxon>Vertebrata</taxon>
        <taxon>Euteleostomi</taxon>
        <taxon>Amphibia</taxon>
        <taxon>Batrachia</taxon>
        <taxon>Anura</taxon>
        <taxon>Neobatrachia</taxon>
        <taxon>Hyloidea</taxon>
        <taxon>Leptodactylidae</taxon>
        <taxon>Leiuperinae</taxon>
        <taxon>Engystomops</taxon>
    </lineage>
</organism>
<accession>A0AAV7DMW7</accession>
<keyword evidence="2" id="KW-1185">Reference proteome</keyword>